<keyword evidence="8 15" id="KW-1278">Translocase</keyword>
<keyword evidence="6 15" id="KW-0679">Respiratory chain</keyword>
<feature type="transmembrane region" description="Helical" evidence="15">
    <location>
        <begin position="83"/>
        <end position="102"/>
    </location>
</feature>
<keyword evidence="11 15" id="KW-0520">NAD</keyword>
<geneLocation type="mitochondrion" evidence="16"/>
<evidence type="ECO:0000256" key="3">
    <source>
        <dbReference type="ARBA" id="ARBA00012944"/>
    </source>
</evidence>
<evidence type="ECO:0000256" key="13">
    <source>
        <dbReference type="ARBA" id="ARBA00023136"/>
    </source>
</evidence>
<feature type="transmembrane region" description="Helical" evidence="15">
    <location>
        <begin position="133"/>
        <end position="156"/>
    </location>
</feature>
<gene>
    <name evidence="16" type="primary">nad6</name>
</gene>
<dbReference type="GO" id="GO:0031966">
    <property type="term" value="C:mitochondrial membrane"/>
    <property type="evidence" value="ECO:0007669"/>
    <property type="project" value="UniProtKB-SubCell"/>
</dbReference>
<feature type="transmembrane region" description="Helical" evidence="15">
    <location>
        <begin position="48"/>
        <end position="71"/>
    </location>
</feature>
<evidence type="ECO:0000256" key="9">
    <source>
        <dbReference type="ARBA" id="ARBA00022982"/>
    </source>
</evidence>
<reference evidence="16" key="1">
    <citation type="submission" date="2021-05" db="EMBL/GenBank/DDBJ databases">
        <authorList>
            <person name="Ling Y."/>
        </authorList>
    </citation>
    <scope>NUCLEOTIDE SEQUENCE</scope>
</reference>
<evidence type="ECO:0000256" key="10">
    <source>
        <dbReference type="ARBA" id="ARBA00022989"/>
    </source>
</evidence>
<comment type="function">
    <text evidence="15">Core subunit of the mitochondrial membrane respiratory chain NADH dehydrogenase (Complex I) which catalyzes electron transfer from NADH through the respiratory chain, using ubiquinone as an electron acceptor. Essential for the catalytic activity and assembly of complex I.</text>
</comment>
<keyword evidence="10 15" id="KW-1133">Transmembrane helix</keyword>
<evidence type="ECO:0000313" key="16">
    <source>
        <dbReference type="EMBL" id="QXP99770.1"/>
    </source>
</evidence>
<sequence>MSVSIILSLTLCSVFLFPLMAQPLSLGLSIMFSTLLLCLLVGLYISSWYAYILFLIYVGGLLVMFAYVAALSPNILFGSTKPFFFFLGTQILMSPILFYSVFPDISTLSQTLNSQEALLNMKTLGIELVSPSLISVLIGLGIILLINLIVVVKICYYQHGTLRPHKTIYATAYSKNTPYLKNN</sequence>
<comment type="catalytic activity">
    <reaction evidence="14 15">
        <text>a ubiquinone + NADH + 5 H(+)(in) = a ubiquinol + NAD(+) + 4 H(+)(out)</text>
        <dbReference type="Rhea" id="RHEA:29091"/>
        <dbReference type="Rhea" id="RHEA-COMP:9565"/>
        <dbReference type="Rhea" id="RHEA-COMP:9566"/>
        <dbReference type="ChEBI" id="CHEBI:15378"/>
        <dbReference type="ChEBI" id="CHEBI:16389"/>
        <dbReference type="ChEBI" id="CHEBI:17976"/>
        <dbReference type="ChEBI" id="CHEBI:57540"/>
        <dbReference type="ChEBI" id="CHEBI:57945"/>
        <dbReference type="EC" id="7.1.1.2"/>
    </reaction>
</comment>
<dbReference type="EC" id="7.1.1.2" evidence="3 15"/>
<dbReference type="PANTHER" id="PTHR11435:SF1">
    <property type="entry name" value="NADH-UBIQUINONE OXIDOREDUCTASE CHAIN 6"/>
    <property type="match status" value="1"/>
</dbReference>
<dbReference type="EMBL" id="MZ321058">
    <property type="protein sequence ID" value="QXP99770.1"/>
    <property type="molecule type" value="Genomic_DNA"/>
</dbReference>
<evidence type="ECO:0000256" key="8">
    <source>
        <dbReference type="ARBA" id="ARBA00022967"/>
    </source>
</evidence>
<proteinExistence type="inferred from homology"/>
<keyword evidence="12 15" id="KW-0496">Mitochondrion</keyword>
<comment type="similarity">
    <text evidence="2 15">Belongs to the complex I subunit 6 family.</text>
</comment>
<dbReference type="Pfam" id="PF00499">
    <property type="entry name" value="Oxidored_q3"/>
    <property type="match status" value="1"/>
</dbReference>
<organism evidence="16">
    <name type="scientific">Melanoides tuberculata</name>
    <name type="common">Red-rimmed melania</name>
    <dbReference type="NCBI Taxonomy" id="55729"/>
    <lineage>
        <taxon>Eukaryota</taxon>
        <taxon>Metazoa</taxon>
        <taxon>Spiralia</taxon>
        <taxon>Lophotrochozoa</taxon>
        <taxon>Mollusca</taxon>
        <taxon>Gastropoda</taxon>
        <taxon>Caenogastropoda</taxon>
        <taxon>Sorbeoconcha</taxon>
        <taxon>Cerithioidea</taxon>
        <taxon>Thiaridae</taxon>
        <taxon>Thiarinae</taxon>
        <taxon>Melanoides</taxon>
    </lineage>
</organism>
<dbReference type="InterPro" id="IPR050269">
    <property type="entry name" value="ComplexI_Subunit6"/>
</dbReference>
<evidence type="ECO:0000256" key="5">
    <source>
        <dbReference type="ARBA" id="ARBA00022448"/>
    </source>
</evidence>
<protein>
    <recommendedName>
        <fullName evidence="4 15">NADH-ubiquinone oxidoreductase chain 6</fullName>
        <ecNumber evidence="3 15">7.1.1.2</ecNumber>
    </recommendedName>
</protein>
<evidence type="ECO:0000256" key="14">
    <source>
        <dbReference type="ARBA" id="ARBA00049551"/>
    </source>
</evidence>
<evidence type="ECO:0000256" key="1">
    <source>
        <dbReference type="ARBA" id="ARBA00004225"/>
    </source>
</evidence>
<keyword evidence="13 15" id="KW-0472">Membrane</keyword>
<dbReference type="AlphaFoldDB" id="A0A8F6HAH4"/>
<keyword evidence="9 15" id="KW-0249">Electron transport</keyword>
<keyword evidence="7 15" id="KW-0812">Transmembrane</keyword>
<dbReference type="GO" id="GO:0008137">
    <property type="term" value="F:NADH dehydrogenase (ubiquinone) activity"/>
    <property type="evidence" value="ECO:0007669"/>
    <property type="project" value="UniProtKB-UniRule"/>
</dbReference>
<comment type="subcellular location">
    <subcellularLocation>
        <location evidence="1 15">Mitochondrion membrane</location>
        <topology evidence="1 15">Multi-pass membrane protein</topology>
    </subcellularLocation>
</comment>
<evidence type="ECO:0000256" key="2">
    <source>
        <dbReference type="ARBA" id="ARBA00005698"/>
    </source>
</evidence>
<keyword evidence="15" id="KW-0830">Ubiquinone</keyword>
<dbReference type="PANTHER" id="PTHR11435">
    <property type="entry name" value="NADH UBIQUINONE OXIDOREDUCTASE SUBUNIT ND6"/>
    <property type="match status" value="1"/>
</dbReference>
<evidence type="ECO:0000256" key="4">
    <source>
        <dbReference type="ARBA" id="ARBA00021095"/>
    </source>
</evidence>
<evidence type="ECO:0000256" key="7">
    <source>
        <dbReference type="ARBA" id="ARBA00022692"/>
    </source>
</evidence>
<dbReference type="InterPro" id="IPR001457">
    <property type="entry name" value="NADH_UbQ/plastoQ_OxRdtase_su6"/>
</dbReference>
<evidence type="ECO:0000256" key="15">
    <source>
        <dbReference type="RuleBase" id="RU004430"/>
    </source>
</evidence>
<evidence type="ECO:0000256" key="6">
    <source>
        <dbReference type="ARBA" id="ARBA00022660"/>
    </source>
</evidence>
<evidence type="ECO:0000256" key="11">
    <source>
        <dbReference type="ARBA" id="ARBA00023027"/>
    </source>
</evidence>
<evidence type="ECO:0000256" key="12">
    <source>
        <dbReference type="ARBA" id="ARBA00023128"/>
    </source>
</evidence>
<name>A0A8F6HAH4_MELTU</name>
<keyword evidence="5 15" id="KW-0813">Transport</keyword>
<accession>A0A8F6HAH4</accession>